<evidence type="ECO:0000313" key="2">
    <source>
        <dbReference type="Proteomes" id="UP000612361"/>
    </source>
</evidence>
<protein>
    <submittedName>
        <fullName evidence="1">Tautomerase family protein</fullName>
    </submittedName>
</protein>
<dbReference type="RefSeq" id="WP_186880641.1">
    <property type="nucleotide sequence ID" value="NZ_JACOGG010000005.1"/>
</dbReference>
<dbReference type="EMBL" id="JACOGG010000005">
    <property type="protein sequence ID" value="MBC3935055.1"/>
    <property type="molecule type" value="Genomic_DNA"/>
</dbReference>
<accession>A0A923I9D6</accession>
<sequence length="126" mass="14117">MPFVTMTTRQPKTTAFKDGVLQAVHAALVVSGVPPTDVFQRVLELPAEDFRFDTHYPDLSEARTDDFVLIEIVWSAGRSVKVKKALLATLMDGIRAMGMSPEQVMVCFKETTWENWSFAGGRMLHV</sequence>
<dbReference type="Proteomes" id="UP000612361">
    <property type="component" value="Unassembled WGS sequence"/>
</dbReference>
<dbReference type="PANTHER" id="PTHR38460:SF1">
    <property type="entry name" value="TAUTOMERASE YOLI-RELATED"/>
    <property type="match status" value="1"/>
</dbReference>
<dbReference type="PANTHER" id="PTHR38460">
    <property type="entry name" value="TAUTOMERASE YOLI-RELATED"/>
    <property type="match status" value="1"/>
</dbReference>
<dbReference type="SUPFAM" id="SSF55331">
    <property type="entry name" value="Tautomerase/MIF"/>
    <property type="match status" value="1"/>
</dbReference>
<dbReference type="AlphaFoldDB" id="A0A923I9D6"/>
<evidence type="ECO:0000313" key="1">
    <source>
        <dbReference type="EMBL" id="MBC3935055.1"/>
    </source>
</evidence>
<proteinExistence type="predicted"/>
<name>A0A923I9D6_9BURK</name>
<comment type="caution">
    <text evidence="1">The sequence shown here is derived from an EMBL/GenBank/DDBJ whole genome shotgun (WGS) entry which is preliminary data.</text>
</comment>
<dbReference type="Gene3D" id="3.30.429.10">
    <property type="entry name" value="Macrophage Migration Inhibitory Factor"/>
    <property type="match status" value="1"/>
</dbReference>
<organism evidence="1 2">
    <name type="scientific">Undibacterium rugosum</name>
    <dbReference type="NCBI Taxonomy" id="2762291"/>
    <lineage>
        <taxon>Bacteria</taxon>
        <taxon>Pseudomonadati</taxon>
        <taxon>Pseudomonadota</taxon>
        <taxon>Betaproteobacteria</taxon>
        <taxon>Burkholderiales</taxon>
        <taxon>Oxalobacteraceae</taxon>
        <taxon>Undibacterium</taxon>
    </lineage>
</organism>
<dbReference type="InterPro" id="IPR014347">
    <property type="entry name" value="Tautomerase/MIF_sf"/>
</dbReference>
<dbReference type="InterPro" id="IPR037479">
    <property type="entry name" value="Tauto_MSAD"/>
</dbReference>
<dbReference type="Pfam" id="PF14552">
    <property type="entry name" value="Tautomerase_2"/>
    <property type="match status" value="1"/>
</dbReference>
<reference evidence="1" key="1">
    <citation type="submission" date="2020-08" db="EMBL/GenBank/DDBJ databases">
        <title>Novel species isolated from subtropical streams in China.</title>
        <authorList>
            <person name="Lu H."/>
        </authorList>
    </citation>
    <scope>NUCLEOTIDE SEQUENCE</scope>
    <source>
        <strain evidence="1">CY7W</strain>
    </source>
</reference>
<gene>
    <name evidence="1" type="ORF">H8K47_06750</name>
</gene>
<keyword evidence="2" id="KW-1185">Reference proteome</keyword>